<sequence length="69" mass="7733">MNDKAIKDLEQFLNDLKGLDEVTINSDDISTLVRGFNHLEAEVTARDKQIESITKVSKSIIDSLKSQGR</sequence>
<gene>
    <name evidence="1" type="ORF">FC64_GL000782</name>
</gene>
<name>A0A0R1ZDF9_9LACO</name>
<dbReference type="Proteomes" id="UP000051291">
    <property type="component" value="Unassembled WGS sequence"/>
</dbReference>
<proteinExistence type="predicted"/>
<accession>A0A0R1ZDF9</accession>
<keyword evidence="2" id="KW-1185">Reference proteome</keyword>
<evidence type="ECO:0000313" key="1">
    <source>
        <dbReference type="EMBL" id="KRM52354.1"/>
    </source>
</evidence>
<dbReference type="PATRIC" id="fig|1423820.4.peg.798"/>
<protein>
    <submittedName>
        <fullName evidence="1">Uncharacterized protein</fullName>
    </submittedName>
</protein>
<dbReference type="RefSeq" id="WP_057906709.1">
    <property type="nucleotide sequence ID" value="NZ_AYYZ01000025.1"/>
</dbReference>
<dbReference type="AlphaFoldDB" id="A0A0R1ZDF9"/>
<evidence type="ECO:0000313" key="2">
    <source>
        <dbReference type="Proteomes" id="UP000051291"/>
    </source>
</evidence>
<comment type="caution">
    <text evidence="1">The sequence shown here is derived from an EMBL/GenBank/DDBJ whole genome shotgun (WGS) entry which is preliminary data.</text>
</comment>
<organism evidence="1 2">
    <name type="scientific">Ligilactobacillus araffinosus DSM 20653</name>
    <dbReference type="NCBI Taxonomy" id="1423820"/>
    <lineage>
        <taxon>Bacteria</taxon>
        <taxon>Bacillati</taxon>
        <taxon>Bacillota</taxon>
        <taxon>Bacilli</taxon>
        <taxon>Lactobacillales</taxon>
        <taxon>Lactobacillaceae</taxon>
        <taxon>Ligilactobacillus</taxon>
    </lineage>
</organism>
<dbReference type="EMBL" id="AYYZ01000025">
    <property type="protein sequence ID" value="KRM52354.1"/>
    <property type="molecule type" value="Genomic_DNA"/>
</dbReference>
<reference evidence="1 2" key="1">
    <citation type="journal article" date="2015" name="Genome Announc.">
        <title>Expanding the biotechnology potential of lactobacilli through comparative genomics of 213 strains and associated genera.</title>
        <authorList>
            <person name="Sun Z."/>
            <person name="Harris H.M."/>
            <person name="McCann A."/>
            <person name="Guo C."/>
            <person name="Argimon S."/>
            <person name="Zhang W."/>
            <person name="Yang X."/>
            <person name="Jeffery I.B."/>
            <person name="Cooney J.C."/>
            <person name="Kagawa T.F."/>
            <person name="Liu W."/>
            <person name="Song Y."/>
            <person name="Salvetti E."/>
            <person name="Wrobel A."/>
            <person name="Rasinkangas P."/>
            <person name="Parkhill J."/>
            <person name="Rea M.C."/>
            <person name="O'Sullivan O."/>
            <person name="Ritari J."/>
            <person name="Douillard F.P."/>
            <person name="Paul Ross R."/>
            <person name="Yang R."/>
            <person name="Briner A.E."/>
            <person name="Felis G.E."/>
            <person name="de Vos W.M."/>
            <person name="Barrangou R."/>
            <person name="Klaenhammer T.R."/>
            <person name="Caufield P.W."/>
            <person name="Cui Y."/>
            <person name="Zhang H."/>
            <person name="O'Toole P.W."/>
        </authorList>
    </citation>
    <scope>NUCLEOTIDE SEQUENCE [LARGE SCALE GENOMIC DNA]</scope>
    <source>
        <strain evidence="1 2">DSM 20653</strain>
    </source>
</reference>